<feature type="signal peptide" evidence="3">
    <location>
        <begin position="1"/>
        <end position="24"/>
    </location>
</feature>
<feature type="domain" description="Alginate lyase" evidence="4">
    <location>
        <begin position="98"/>
        <end position="319"/>
    </location>
</feature>
<keyword evidence="6" id="KW-1185">Reference proteome</keyword>
<evidence type="ECO:0000256" key="3">
    <source>
        <dbReference type="SAM" id="SignalP"/>
    </source>
</evidence>
<dbReference type="Pfam" id="PF05426">
    <property type="entry name" value="Alginate_lyase"/>
    <property type="match status" value="1"/>
</dbReference>
<evidence type="ECO:0000256" key="2">
    <source>
        <dbReference type="ARBA" id="ARBA00023239"/>
    </source>
</evidence>
<feature type="chain" id="PRO_5044833463" evidence="3">
    <location>
        <begin position="25"/>
        <end position="388"/>
    </location>
</feature>
<keyword evidence="1 3" id="KW-0732">Signal</keyword>
<dbReference type="GO" id="GO:0016829">
    <property type="term" value="F:lyase activity"/>
    <property type="evidence" value="ECO:0007669"/>
    <property type="project" value="UniProtKB-KW"/>
</dbReference>
<protein>
    <submittedName>
        <fullName evidence="5">Alginate lyase family protein</fullName>
    </submittedName>
</protein>
<dbReference type="InterPro" id="IPR008397">
    <property type="entry name" value="Alginate_lyase_dom"/>
</dbReference>
<dbReference type="Gene3D" id="1.50.10.100">
    <property type="entry name" value="Chondroitin AC/alginate lyase"/>
    <property type="match status" value="1"/>
</dbReference>
<evidence type="ECO:0000256" key="1">
    <source>
        <dbReference type="ARBA" id="ARBA00022729"/>
    </source>
</evidence>
<dbReference type="AlphaFoldDB" id="A0ABD5EXT0"/>
<reference evidence="6" key="1">
    <citation type="submission" date="2023-07" db="EMBL/GenBank/DDBJ databases">
        <title>30 novel species of actinomycetes from the DSMZ collection.</title>
        <authorList>
            <person name="Nouioui I."/>
        </authorList>
    </citation>
    <scope>NUCLEOTIDE SEQUENCE [LARGE SCALE GENOMIC DNA]</scope>
    <source>
        <strain evidence="6">DSM 41981</strain>
    </source>
</reference>
<dbReference type="EMBL" id="JAVRES010000020">
    <property type="protein sequence ID" value="MDT0438794.1"/>
    <property type="molecule type" value="Genomic_DNA"/>
</dbReference>
<organism evidence="5 6">
    <name type="scientific">Streptomyces doudnae</name>
    <dbReference type="NCBI Taxonomy" id="3075536"/>
    <lineage>
        <taxon>Bacteria</taxon>
        <taxon>Bacillati</taxon>
        <taxon>Actinomycetota</taxon>
        <taxon>Actinomycetes</taxon>
        <taxon>Kitasatosporales</taxon>
        <taxon>Streptomycetaceae</taxon>
        <taxon>Streptomyces</taxon>
    </lineage>
</organism>
<dbReference type="RefSeq" id="WP_093832065.1">
    <property type="nucleotide sequence ID" value="NZ_JAVRES010000020.1"/>
</dbReference>
<evidence type="ECO:0000259" key="4">
    <source>
        <dbReference type="Pfam" id="PF05426"/>
    </source>
</evidence>
<comment type="caution">
    <text evidence="5">The sequence shown here is derived from an EMBL/GenBank/DDBJ whole genome shotgun (WGS) entry which is preliminary data.</text>
</comment>
<evidence type="ECO:0000313" key="5">
    <source>
        <dbReference type="EMBL" id="MDT0438794.1"/>
    </source>
</evidence>
<sequence length="388" mass="41989">MRRTALLAGVAALIAGVLSWPAQAAPTTFAHPGVTVSRGQLDFARAQVTAGAQPWKGAFDQMKASKYADLNRTPKPRATVECGSYSNPNYGCTDEREDAIAAYTDALAWYITRDERYAKKSIALMDAWSAVIKEHTNSNAPLQTGWAGSSWPKAAEIIKYTYTGGWPGSGRFATMLRDVYLPKVIGGSNSNGNWELSMMEAAVGISVFLEDKASYDRAMATFRTRAAAYVYLASDGDLPRTVPSQNLTTRDKIVGYWQGQSTFVTGLTQETCRDFTHTGYGISAISHIAETSRTQGQDLYGTDVGERLRQALGFQAKYQLGAAVPGWLCGGSLNLGLGPVTEVGYNALHNRLGVAMTNTEALTRQNRPAGSDNLFVAWETLTHGDNPN</sequence>
<accession>A0ABD5EXT0</accession>
<evidence type="ECO:0000313" key="6">
    <source>
        <dbReference type="Proteomes" id="UP001183535"/>
    </source>
</evidence>
<name>A0ABD5EXT0_9ACTN</name>
<proteinExistence type="predicted"/>
<gene>
    <name evidence="5" type="ORF">RM877_29410</name>
</gene>
<dbReference type="Proteomes" id="UP001183535">
    <property type="component" value="Unassembled WGS sequence"/>
</dbReference>
<keyword evidence="2 5" id="KW-0456">Lyase</keyword>
<dbReference type="InterPro" id="IPR008929">
    <property type="entry name" value="Chondroitin_lyas"/>
</dbReference>
<dbReference type="SUPFAM" id="SSF48230">
    <property type="entry name" value="Chondroitin AC/alginate lyase"/>
    <property type="match status" value="1"/>
</dbReference>